<evidence type="ECO:0000313" key="2">
    <source>
        <dbReference type="Proteomes" id="UP000313359"/>
    </source>
</evidence>
<proteinExistence type="predicted"/>
<keyword evidence="2" id="KW-1185">Reference proteome</keyword>
<name>A0A5C2RQG1_9APHY</name>
<evidence type="ECO:0000313" key="1">
    <source>
        <dbReference type="EMBL" id="RPD53410.1"/>
    </source>
</evidence>
<dbReference type="EMBL" id="ML122322">
    <property type="protein sequence ID" value="RPD53410.1"/>
    <property type="molecule type" value="Genomic_DNA"/>
</dbReference>
<sequence length="484" mass="53814">MPTEPALNLDSLLLIMSLSERREISVMMKTCKLLHGEGSKFLLRGSLRLHAHDKISSFVAFMTAPQQSHRFHNSLNVRLDPAASHSPNAMDPLVNFFKEFGHLLQFHTLNISGLHGAERILQSFPDLRTALSGVRYIGHLRVLQAGPLTTQMLKDMRGEVARVTVDLAGFDAFGDDTPPDGTETNPALLLRPFRECLRSFRGSGFAGDLGNWRSNEDITFPHVHTLSLGKHDPLNVPHYAHAFPNITSLSTGIRHRYLSWSRMPLDEARPLLLGWRRESKSKQLVHGAWSALAQLHGTLPDLWVLGLDCEVERLTLTICESRPWDPGMLADVLHDSRGAKYLDLYLEPPIAAESSQDIVSVLEQFSGSLQVVQVSLQFHRNRQDGVVDVSAILDALVKMVEVLRLRFFAVSIMCGAMPDMYLLGGKDNPGTRAGAFLWKFDVPAFADRLTNADPSLHGLQVRLSGRGPLEVVQRGDKLPIDVLS</sequence>
<dbReference type="Proteomes" id="UP000313359">
    <property type="component" value="Unassembled WGS sequence"/>
</dbReference>
<gene>
    <name evidence="1" type="ORF">L227DRAFT_399076</name>
</gene>
<dbReference type="AlphaFoldDB" id="A0A5C2RQG1"/>
<accession>A0A5C2RQG1</accession>
<reference evidence="1" key="1">
    <citation type="journal article" date="2018" name="Genome Biol. Evol.">
        <title>Genomics and development of Lentinus tigrinus, a white-rot wood-decaying mushroom with dimorphic fruiting bodies.</title>
        <authorList>
            <person name="Wu B."/>
            <person name="Xu Z."/>
            <person name="Knudson A."/>
            <person name="Carlson A."/>
            <person name="Chen N."/>
            <person name="Kovaka S."/>
            <person name="LaButti K."/>
            <person name="Lipzen A."/>
            <person name="Pennachio C."/>
            <person name="Riley R."/>
            <person name="Schakwitz W."/>
            <person name="Umezawa K."/>
            <person name="Ohm R.A."/>
            <person name="Grigoriev I.V."/>
            <person name="Nagy L.G."/>
            <person name="Gibbons J."/>
            <person name="Hibbett D."/>
        </authorList>
    </citation>
    <scope>NUCLEOTIDE SEQUENCE [LARGE SCALE GENOMIC DNA]</scope>
    <source>
        <strain evidence="1">ALCF2SS1-6</strain>
    </source>
</reference>
<organism evidence="1 2">
    <name type="scientific">Lentinus tigrinus ALCF2SS1-6</name>
    <dbReference type="NCBI Taxonomy" id="1328759"/>
    <lineage>
        <taxon>Eukaryota</taxon>
        <taxon>Fungi</taxon>
        <taxon>Dikarya</taxon>
        <taxon>Basidiomycota</taxon>
        <taxon>Agaricomycotina</taxon>
        <taxon>Agaricomycetes</taxon>
        <taxon>Polyporales</taxon>
        <taxon>Polyporaceae</taxon>
        <taxon>Lentinus</taxon>
    </lineage>
</organism>
<protein>
    <recommendedName>
        <fullName evidence="3">F-box domain-containing protein</fullName>
    </recommendedName>
</protein>
<dbReference type="OrthoDB" id="2751905at2759"/>
<evidence type="ECO:0008006" key="3">
    <source>
        <dbReference type="Google" id="ProtNLM"/>
    </source>
</evidence>